<dbReference type="PROSITE" id="PS51819">
    <property type="entry name" value="VOC"/>
    <property type="match status" value="1"/>
</dbReference>
<dbReference type="InterPro" id="IPR037523">
    <property type="entry name" value="VOC_core"/>
</dbReference>
<dbReference type="PANTHER" id="PTHR36503:SF1">
    <property type="entry name" value="BLR2520 PROTEIN"/>
    <property type="match status" value="1"/>
</dbReference>
<dbReference type="Pfam" id="PF00903">
    <property type="entry name" value="Glyoxalase"/>
    <property type="match status" value="1"/>
</dbReference>
<gene>
    <name evidence="2" type="ORF">Pla8534_45740</name>
</gene>
<dbReference type="SUPFAM" id="SSF54593">
    <property type="entry name" value="Glyoxalase/Bleomycin resistance protein/Dihydroxybiphenyl dioxygenase"/>
    <property type="match status" value="1"/>
</dbReference>
<dbReference type="AlphaFoldDB" id="A0A518DY30"/>
<evidence type="ECO:0000313" key="2">
    <source>
        <dbReference type="EMBL" id="QDU96753.1"/>
    </source>
</evidence>
<dbReference type="Gene3D" id="3.10.180.10">
    <property type="entry name" value="2,3-Dihydroxybiphenyl 1,2-Dioxygenase, domain 1"/>
    <property type="match status" value="1"/>
</dbReference>
<accession>A0A518DY30</accession>
<dbReference type="KEGG" id="lcre:Pla8534_45740"/>
<name>A0A518DY30_9BACT</name>
<protein>
    <submittedName>
        <fullName evidence="2">Fosfomycin resistance protein FosB</fullName>
    </submittedName>
</protein>
<keyword evidence="3" id="KW-1185">Reference proteome</keyword>
<dbReference type="EMBL" id="CP036433">
    <property type="protein sequence ID" value="QDU96753.1"/>
    <property type="molecule type" value="Genomic_DNA"/>
</dbReference>
<feature type="domain" description="VOC" evidence="1">
    <location>
        <begin position="10"/>
        <end position="132"/>
    </location>
</feature>
<dbReference type="InterPro" id="IPR004360">
    <property type="entry name" value="Glyas_Fos-R_dOase_dom"/>
</dbReference>
<dbReference type="InterPro" id="IPR029068">
    <property type="entry name" value="Glyas_Bleomycin-R_OHBP_Dase"/>
</dbReference>
<reference evidence="2 3" key="1">
    <citation type="submission" date="2019-02" db="EMBL/GenBank/DDBJ databases">
        <title>Deep-cultivation of Planctomycetes and their phenomic and genomic characterization uncovers novel biology.</title>
        <authorList>
            <person name="Wiegand S."/>
            <person name="Jogler M."/>
            <person name="Boedeker C."/>
            <person name="Pinto D."/>
            <person name="Vollmers J."/>
            <person name="Rivas-Marin E."/>
            <person name="Kohn T."/>
            <person name="Peeters S.H."/>
            <person name="Heuer A."/>
            <person name="Rast P."/>
            <person name="Oberbeckmann S."/>
            <person name="Bunk B."/>
            <person name="Jeske O."/>
            <person name="Meyerdierks A."/>
            <person name="Storesund J.E."/>
            <person name="Kallscheuer N."/>
            <person name="Luecker S."/>
            <person name="Lage O.M."/>
            <person name="Pohl T."/>
            <person name="Merkel B.J."/>
            <person name="Hornburger P."/>
            <person name="Mueller R.-W."/>
            <person name="Bruemmer F."/>
            <person name="Labrenz M."/>
            <person name="Spormann A.M."/>
            <person name="Op den Camp H."/>
            <person name="Overmann J."/>
            <person name="Amann R."/>
            <person name="Jetten M.S.M."/>
            <person name="Mascher T."/>
            <person name="Medema M.H."/>
            <person name="Devos D.P."/>
            <person name="Kaster A.-K."/>
            <person name="Ovreas L."/>
            <person name="Rohde M."/>
            <person name="Galperin M.Y."/>
            <person name="Jogler C."/>
        </authorList>
    </citation>
    <scope>NUCLEOTIDE SEQUENCE [LARGE SCALE GENOMIC DNA]</scope>
    <source>
        <strain evidence="2 3">Pla85_3_4</strain>
    </source>
</reference>
<evidence type="ECO:0000313" key="3">
    <source>
        <dbReference type="Proteomes" id="UP000317648"/>
    </source>
</evidence>
<sequence length="148" mass="16151">MTAEQPMQPRISMITLGVRDLERSVQFYEQGLGFPRRESPPSVAFFTLNGTWLGLYGRDALAEDAQVSAEGSGFAGFSLAHNVPSEAQVDEVVQHAVNAGAVLVKQPQKVFWGGYSGYFQDPDGHLWEVAHNPFAWVGPPATDANEET</sequence>
<organism evidence="2 3">
    <name type="scientific">Lignipirellula cremea</name>
    <dbReference type="NCBI Taxonomy" id="2528010"/>
    <lineage>
        <taxon>Bacteria</taxon>
        <taxon>Pseudomonadati</taxon>
        <taxon>Planctomycetota</taxon>
        <taxon>Planctomycetia</taxon>
        <taxon>Pirellulales</taxon>
        <taxon>Pirellulaceae</taxon>
        <taxon>Lignipirellula</taxon>
    </lineage>
</organism>
<evidence type="ECO:0000259" key="1">
    <source>
        <dbReference type="PROSITE" id="PS51819"/>
    </source>
</evidence>
<dbReference type="CDD" id="cd07251">
    <property type="entry name" value="VOC_like"/>
    <property type="match status" value="1"/>
</dbReference>
<dbReference type="RefSeq" id="WP_231756372.1">
    <property type="nucleotide sequence ID" value="NZ_CP036433.1"/>
</dbReference>
<dbReference type="PANTHER" id="PTHR36503">
    <property type="entry name" value="BLR2520 PROTEIN"/>
    <property type="match status" value="1"/>
</dbReference>
<dbReference type="Proteomes" id="UP000317648">
    <property type="component" value="Chromosome"/>
</dbReference>
<proteinExistence type="predicted"/>